<gene>
    <name evidence="1" type="ordered locus">Psefu_1430</name>
</gene>
<evidence type="ECO:0000313" key="1">
    <source>
        <dbReference type="EMBL" id="AEF21406.1"/>
    </source>
</evidence>
<proteinExistence type="predicted"/>
<dbReference type="Proteomes" id="UP000000686">
    <property type="component" value="Chromosome"/>
</dbReference>
<reference evidence="1 2" key="1">
    <citation type="submission" date="2011-04" db="EMBL/GenBank/DDBJ databases">
        <title>Complete sequence of Pseudomonas fulva 12-X.</title>
        <authorList>
            <consortium name="US DOE Joint Genome Institute"/>
            <person name="Lucas S."/>
            <person name="Han J."/>
            <person name="Lapidus A."/>
            <person name="Cheng J.-F."/>
            <person name="Goodwin L."/>
            <person name="Pitluck S."/>
            <person name="Peters L."/>
            <person name="Mikhailova N."/>
            <person name="Pagani I."/>
            <person name="Davenport K."/>
            <person name="Han C."/>
            <person name="Tapia R."/>
            <person name="Land M."/>
            <person name="Hauser L."/>
            <person name="Kyrpides N."/>
            <person name="Ivanova N."/>
            <person name="Pagani I."/>
            <person name="Lcollab F.I."/>
            <person name="Woyke T."/>
        </authorList>
    </citation>
    <scope>NUCLEOTIDE SEQUENCE [LARGE SCALE GENOMIC DNA]</scope>
    <source>
        <strain evidence="2">12-X</strain>
    </source>
</reference>
<dbReference type="OrthoDB" id="6941516at2"/>
<dbReference type="EMBL" id="CP002727">
    <property type="protein sequence ID" value="AEF21406.1"/>
    <property type="molecule type" value="Genomic_DNA"/>
</dbReference>
<keyword evidence="2" id="KW-1185">Reference proteome</keyword>
<dbReference type="InterPro" id="IPR020518">
    <property type="entry name" value="Tscrpt_reg_PrtN"/>
</dbReference>
<dbReference type="AlphaFoldDB" id="F6AFE5"/>
<dbReference type="STRING" id="743720.Psefu_1430"/>
<evidence type="ECO:0000313" key="2">
    <source>
        <dbReference type="Proteomes" id="UP000000686"/>
    </source>
</evidence>
<protein>
    <recommendedName>
        <fullName evidence="3">Transcriptional regulator</fullName>
    </recommendedName>
</protein>
<evidence type="ECO:0008006" key="3">
    <source>
        <dbReference type="Google" id="ProtNLM"/>
    </source>
</evidence>
<dbReference type="RefSeq" id="WP_013790537.1">
    <property type="nucleotide sequence ID" value="NC_015556.1"/>
</dbReference>
<dbReference type="GO" id="GO:0006355">
    <property type="term" value="P:regulation of DNA-templated transcription"/>
    <property type="evidence" value="ECO:0007669"/>
    <property type="project" value="InterPro"/>
</dbReference>
<name>F6AFE5_PSEF1</name>
<sequence>MTEAPQTTLEQLRQRYSANYITAEQFLADHLPHIKSVAYLRRKIAAGGLQQLQLWRLDPNSKRSPWVIYLPTLAKWLDRQQEHAAKQAA</sequence>
<dbReference type="KEGG" id="pfv:Psefu_1430"/>
<dbReference type="HOGENOM" id="CLU_2510201_0_0_6"/>
<dbReference type="Pfam" id="PF11112">
    <property type="entry name" value="PyocinActivator"/>
    <property type="match status" value="1"/>
</dbReference>
<organism evidence="1 2">
    <name type="scientific">Pseudomonas fulva (strain 12-X)</name>
    <dbReference type="NCBI Taxonomy" id="743720"/>
    <lineage>
        <taxon>Bacteria</taxon>
        <taxon>Pseudomonadati</taxon>
        <taxon>Pseudomonadota</taxon>
        <taxon>Gammaproteobacteria</taxon>
        <taxon>Pseudomonadales</taxon>
        <taxon>Pseudomonadaceae</taxon>
        <taxon>Pseudomonas</taxon>
    </lineage>
</organism>
<accession>F6AFE5</accession>